<sequence length="413" mass="47103">LCLALQDRLEKVEKEVQSLKGENLALKLVLEEKKTFASVVKDGEVEVDSWKVVAASATKCTLKRHSAVDLNNRFSTLSDEIRDCGQTRVMSTVIKTVLLLAPAYVYLYINAVYSLKSSHLHYREPLTDLVSQMQETSTAVQNSTNGGHPSTSVYRALEIDHTKASHSLWSEDAQCSKFLVNFGKNIEGTLLLSFPRSGNTWTRYLLEGATGIFTSSVFNDPSLTKAGFLGEVSSLSHNNTIVTKYHFLQKNHHATDPCILLIRNPIRAIASLWAFKIVTSWDVKHVAVIDNSRYNTSEFRNFYQNMLNRWMDVIRNALENSRLRLLPMYYEQLREDPIKEVRRMLNFLRLKPNEERLVCVARHITGKMKGGQKKFNPYTKNEMNQAQEAVKIVNNLLVKRGLPPLPDYSKYEN</sequence>
<dbReference type="PANTHER" id="PTHR45964">
    <property type="entry name" value="WSCD FAMILY MEMBER CG9164"/>
    <property type="match status" value="1"/>
</dbReference>
<name>A0A8J5JR62_HOMAM</name>
<gene>
    <name evidence="4" type="primary">Wscd2-L 2</name>
    <name evidence="4" type="ORF">Hamer_G007633</name>
</gene>
<dbReference type="PANTHER" id="PTHR45964:SF5">
    <property type="entry name" value="WSCD FAMILY MEMBER CG9164"/>
    <property type="match status" value="1"/>
</dbReference>
<evidence type="ECO:0000313" key="5">
    <source>
        <dbReference type="Proteomes" id="UP000747542"/>
    </source>
</evidence>
<evidence type="ECO:0000259" key="3">
    <source>
        <dbReference type="Pfam" id="PF00685"/>
    </source>
</evidence>
<proteinExistence type="inferred from homology"/>
<comment type="caution">
    <text evidence="4">The sequence shown here is derived from an EMBL/GenBank/DDBJ whole genome shotgun (WGS) entry which is preliminary data.</text>
</comment>
<keyword evidence="2" id="KW-0175">Coiled coil</keyword>
<organism evidence="4 5">
    <name type="scientific">Homarus americanus</name>
    <name type="common">American lobster</name>
    <dbReference type="NCBI Taxonomy" id="6706"/>
    <lineage>
        <taxon>Eukaryota</taxon>
        <taxon>Metazoa</taxon>
        <taxon>Ecdysozoa</taxon>
        <taxon>Arthropoda</taxon>
        <taxon>Crustacea</taxon>
        <taxon>Multicrustacea</taxon>
        <taxon>Malacostraca</taxon>
        <taxon>Eumalacostraca</taxon>
        <taxon>Eucarida</taxon>
        <taxon>Decapoda</taxon>
        <taxon>Pleocyemata</taxon>
        <taxon>Astacidea</taxon>
        <taxon>Nephropoidea</taxon>
        <taxon>Nephropidae</taxon>
        <taxon>Homarus</taxon>
    </lineage>
</organism>
<dbReference type="InterPro" id="IPR000863">
    <property type="entry name" value="Sulfotransferase_dom"/>
</dbReference>
<protein>
    <submittedName>
        <fullName evidence="4">WSC domain-containing protein 2-like 2</fullName>
    </submittedName>
</protein>
<feature type="coiled-coil region" evidence="2">
    <location>
        <begin position="2"/>
        <end position="29"/>
    </location>
</feature>
<evidence type="ECO:0000256" key="1">
    <source>
        <dbReference type="ARBA" id="ARBA00010236"/>
    </source>
</evidence>
<dbReference type="EMBL" id="JAHLQT010030594">
    <property type="protein sequence ID" value="KAG7160871.1"/>
    <property type="molecule type" value="Genomic_DNA"/>
</dbReference>
<evidence type="ECO:0000313" key="4">
    <source>
        <dbReference type="EMBL" id="KAG7160871.1"/>
    </source>
</evidence>
<reference evidence="4" key="1">
    <citation type="journal article" date="2021" name="Sci. Adv.">
        <title>The American lobster genome reveals insights on longevity, neural, and immune adaptations.</title>
        <authorList>
            <person name="Polinski J.M."/>
            <person name="Zimin A.V."/>
            <person name="Clark K.F."/>
            <person name="Kohn A.B."/>
            <person name="Sadowski N."/>
            <person name="Timp W."/>
            <person name="Ptitsyn A."/>
            <person name="Khanna P."/>
            <person name="Romanova D.Y."/>
            <person name="Williams P."/>
            <person name="Greenwood S.J."/>
            <person name="Moroz L.L."/>
            <person name="Walt D.R."/>
            <person name="Bodnar A.G."/>
        </authorList>
    </citation>
    <scope>NUCLEOTIDE SEQUENCE</scope>
    <source>
        <strain evidence="4">GMGI-L3</strain>
    </source>
</reference>
<dbReference type="AlphaFoldDB" id="A0A8J5JR62"/>
<feature type="non-terminal residue" evidence="4">
    <location>
        <position position="413"/>
    </location>
</feature>
<comment type="similarity">
    <text evidence="1">Belongs to the WSCD family.</text>
</comment>
<accession>A0A8J5JR62</accession>
<dbReference type="GO" id="GO:0008146">
    <property type="term" value="F:sulfotransferase activity"/>
    <property type="evidence" value="ECO:0007669"/>
    <property type="project" value="InterPro"/>
</dbReference>
<dbReference type="Proteomes" id="UP000747542">
    <property type="component" value="Unassembled WGS sequence"/>
</dbReference>
<feature type="domain" description="Sulfotransferase" evidence="3">
    <location>
        <begin position="189"/>
        <end position="385"/>
    </location>
</feature>
<evidence type="ECO:0000256" key="2">
    <source>
        <dbReference type="SAM" id="Coils"/>
    </source>
</evidence>
<dbReference type="Gene3D" id="3.40.50.300">
    <property type="entry name" value="P-loop containing nucleotide triphosphate hydrolases"/>
    <property type="match status" value="1"/>
</dbReference>
<dbReference type="InterPro" id="IPR027417">
    <property type="entry name" value="P-loop_NTPase"/>
</dbReference>
<keyword evidence="5" id="KW-1185">Reference proteome</keyword>
<dbReference type="SUPFAM" id="SSF52540">
    <property type="entry name" value="P-loop containing nucleoside triphosphate hydrolases"/>
    <property type="match status" value="1"/>
</dbReference>
<dbReference type="InterPro" id="IPR051589">
    <property type="entry name" value="Sialate-O-sulfotransferase"/>
</dbReference>
<dbReference type="Pfam" id="PF00685">
    <property type="entry name" value="Sulfotransfer_1"/>
    <property type="match status" value="1"/>
</dbReference>